<dbReference type="Gene3D" id="3.30.40.10">
    <property type="entry name" value="Zinc/RING finger domain, C3HC4 (zinc finger)"/>
    <property type="match status" value="1"/>
</dbReference>
<dbReference type="InterPro" id="IPR011011">
    <property type="entry name" value="Znf_FYVE_PHD"/>
</dbReference>
<evidence type="ECO:0000256" key="6">
    <source>
        <dbReference type="ARBA" id="ARBA00022833"/>
    </source>
</evidence>
<evidence type="ECO:0000256" key="3">
    <source>
        <dbReference type="ARBA" id="ARBA00021616"/>
    </source>
</evidence>
<dbReference type="SMART" id="SM00510">
    <property type="entry name" value="TFS2M"/>
    <property type="match status" value="1"/>
</dbReference>
<evidence type="ECO:0000256" key="7">
    <source>
        <dbReference type="PROSITE-ProRule" id="PRU00146"/>
    </source>
</evidence>
<evidence type="ECO:0000313" key="12">
    <source>
        <dbReference type="Proteomes" id="UP001345013"/>
    </source>
</evidence>
<dbReference type="InterPro" id="IPR012921">
    <property type="entry name" value="SPOC_C"/>
</dbReference>
<reference evidence="11 12" key="1">
    <citation type="submission" date="2023-08" db="EMBL/GenBank/DDBJ databases">
        <title>Black Yeasts Isolated from many extreme environments.</title>
        <authorList>
            <person name="Coleine C."/>
            <person name="Stajich J.E."/>
            <person name="Selbmann L."/>
        </authorList>
    </citation>
    <scope>NUCLEOTIDE SEQUENCE [LARGE SCALE GENOMIC DNA]</scope>
    <source>
        <strain evidence="11 12">CCFEE 5885</strain>
    </source>
</reference>
<evidence type="ECO:0000313" key="11">
    <source>
        <dbReference type="EMBL" id="KAK5097289.1"/>
    </source>
</evidence>
<feature type="region of interest" description="Disordered" evidence="8">
    <location>
        <begin position="684"/>
        <end position="765"/>
    </location>
</feature>
<dbReference type="Proteomes" id="UP001345013">
    <property type="component" value="Unassembled WGS sequence"/>
</dbReference>
<dbReference type="PROSITE" id="PS50016">
    <property type="entry name" value="ZF_PHD_2"/>
    <property type="match status" value="1"/>
</dbReference>
<comment type="similarity">
    <text evidence="2">Belongs to the BYE1 family.</text>
</comment>
<keyword evidence="4" id="KW-0479">Metal-binding</keyword>
<dbReference type="InterPro" id="IPR019786">
    <property type="entry name" value="Zinc_finger_PHD-type_CS"/>
</dbReference>
<gene>
    <name evidence="11" type="primary">BYE1</name>
    <name evidence="11" type="ORF">LTR24_002336</name>
</gene>
<dbReference type="PROSITE" id="PS01359">
    <property type="entry name" value="ZF_PHD_1"/>
    <property type="match status" value="1"/>
</dbReference>
<dbReference type="PANTHER" id="PTHR11477:SF11">
    <property type="entry name" value="TRANSCRIPTION FACTOR BYE1"/>
    <property type="match status" value="1"/>
</dbReference>
<feature type="compositionally biased region" description="Basic and acidic residues" evidence="8">
    <location>
        <begin position="712"/>
        <end position="723"/>
    </location>
</feature>
<dbReference type="PROSITE" id="PS51321">
    <property type="entry name" value="TFIIS_CENTRAL"/>
    <property type="match status" value="1"/>
</dbReference>
<feature type="compositionally biased region" description="Basic residues" evidence="8">
    <location>
        <begin position="140"/>
        <end position="151"/>
    </location>
</feature>
<feature type="region of interest" description="Disordered" evidence="8">
    <location>
        <begin position="1"/>
        <end position="55"/>
    </location>
</feature>
<dbReference type="PANTHER" id="PTHR11477">
    <property type="entry name" value="TRANSCRIPTION FACTOR S-II ZINC FINGER DOMAIN-CONTAINING PROTEIN"/>
    <property type="match status" value="1"/>
</dbReference>
<dbReference type="SMART" id="SM00249">
    <property type="entry name" value="PHD"/>
    <property type="match status" value="1"/>
</dbReference>
<dbReference type="Gene3D" id="1.10.472.30">
    <property type="entry name" value="Transcription elongation factor S-II, central domain"/>
    <property type="match status" value="1"/>
</dbReference>
<proteinExistence type="inferred from homology"/>
<feature type="region of interest" description="Disordered" evidence="8">
    <location>
        <begin position="116"/>
        <end position="247"/>
    </location>
</feature>
<feature type="compositionally biased region" description="Acidic residues" evidence="8">
    <location>
        <begin position="199"/>
        <end position="230"/>
    </location>
</feature>
<feature type="region of interest" description="Disordered" evidence="8">
    <location>
        <begin position="342"/>
        <end position="499"/>
    </location>
</feature>
<accession>A0ABR0KI69</accession>
<name>A0ABR0KI69_9EURO</name>
<dbReference type="InterPro" id="IPR036575">
    <property type="entry name" value="TFIIS_cen_dom_sf"/>
</dbReference>
<feature type="compositionally biased region" description="Basic and acidic residues" evidence="8">
    <location>
        <begin position="18"/>
        <end position="27"/>
    </location>
</feature>
<dbReference type="CDD" id="cd15550">
    <property type="entry name" value="PHD_MLL5"/>
    <property type="match status" value="1"/>
</dbReference>
<dbReference type="InterPro" id="IPR013083">
    <property type="entry name" value="Znf_RING/FYVE/PHD"/>
</dbReference>
<dbReference type="Pfam" id="PF23257">
    <property type="entry name" value="DUF7071"/>
    <property type="match status" value="1"/>
</dbReference>
<sequence>MADEIRRSGRATKGQHNKGREETDGGPKQKGKAKGKKAKAEPEPEEEEEEEEDELIRCVCGTYEEEEDNPRSMICCDKCSAWQHNDCMGLPEDYSPAKYFCERCKPSDHKELLAAVKRGEKPWEDRAVERERLKAEKEAKKKGKKAGRKSAARASDAQRTPTMEPEESASSRKRKHDESPALESKSKKPRSSLRVEADGQVEEVKEEEEEEEEVKEQEQEAEEAVDEPEEQNPLLAGVAQDAKDITNPTRSKIASNIVKSFIEQANGLVQSGAISPSKGETPTSLGTRVALQVEHAVYHVRSGGEGEPSDAYRDQIRTILNNIKSNADLAARLMNNNLPADKLAAMEPRDMATDAQKQKDAEEKMKMDKQHVLVEEQGPRIRKTHKGEEYVDESHQVAEPAAIKPPSKRPSTMGQDAEIKSPTSAGPGEKPQSMRKPSAAGKGKPFGDPRRKSSSNFDIDRVWSGVQGSPTEGDAPKFPEGPSRGSPPPLAGAAADADPEVDRLLKDEDNESAPYSPKEFVEEGVVWRGKVNGGSLGTFNTVARFAAGCQPEVENLSMTWSEVIPSEIKLHGRIQPSKADEYLCGLEYSNTTELVIVSLAEPKDSEDQAQFTKFFNYLKTKGRYGVGSQHSVPAIKDIYLLPMEIGQPLPTVMRALEHAFADPVTERSFLVPIVIKWTELPHNAERARQQQREQAAQSPSVGPPVAQTPITPHEHQMQFDSHHVQPQQAQAMNGGSHSTPTPAQYSTPQQQSQQPVAHAPVQAPIPSNQSPAATNALRILGPEMAACPAVVDLIAQAPNAGENEFNIIKECIEENAEAGKSLGVLTVMLQQKYQSQRSSREQAANQGQAPVVTPT</sequence>
<feature type="compositionally biased region" description="Acidic residues" evidence="8">
    <location>
        <begin position="43"/>
        <end position="54"/>
    </location>
</feature>
<dbReference type="InterPro" id="IPR001965">
    <property type="entry name" value="Znf_PHD"/>
</dbReference>
<protein>
    <recommendedName>
        <fullName evidence="3">Transcription factor BYE1</fullName>
    </recommendedName>
</protein>
<evidence type="ECO:0000259" key="9">
    <source>
        <dbReference type="PROSITE" id="PS50016"/>
    </source>
</evidence>
<dbReference type="SUPFAM" id="SSF46942">
    <property type="entry name" value="Elongation factor TFIIS domain 2"/>
    <property type="match status" value="1"/>
</dbReference>
<feature type="region of interest" description="Disordered" evidence="8">
    <location>
        <begin position="834"/>
        <end position="855"/>
    </location>
</feature>
<feature type="compositionally biased region" description="Polar residues" evidence="8">
    <location>
        <begin position="724"/>
        <end position="737"/>
    </location>
</feature>
<dbReference type="Pfam" id="PF07744">
    <property type="entry name" value="SPOC"/>
    <property type="match status" value="1"/>
</dbReference>
<evidence type="ECO:0000256" key="2">
    <source>
        <dbReference type="ARBA" id="ARBA00011050"/>
    </source>
</evidence>
<feature type="domain" description="TFIIS central" evidence="10">
    <location>
        <begin position="249"/>
        <end position="379"/>
    </location>
</feature>
<feature type="domain" description="PHD-type" evidence="9">
    <location>
        <begin position="55"/>
        <end position="107"/>
    </location>
</feature>
<dbReference type="EMBL" id="JAVRRG010000019">
    <property type="protein sequence ID" value="KAK5097289.1"/>
    <property type="molecule type" value="Genomic_DNA"/>
</dbReference>
<dbReference type="CDD" id="cd21538">
    <property type="entry name" value="SPOC_TFIIS"/>
    <property type="match status" value="1"/>
</dbReference>
<comment type="function">
    <text evidence="1">Negative regulator of transcription elongation.</text>
</comment>
<dbReference type="Pfam" id="PF20826">
    <property type="entry name" value="PHD_5"/>
    <property type="match status" value="1"/>
</dbReference>
<evidence type="ECO:0000256" key="5">
    <source>
        <dbReference type="ARBA" id="ARBA00022771"/>
    </source>
</evidence>
<feature type="compositionally biased region" description="Basic residues" evidence="8">
    <location>
        <begin position="8"/>
        <end position="17"/>
    </location>
</feature>
<keyword evidence="6" id="KW-0862">Zinc</keyword>
<dbReference type="InterPro" id="IPR019787">
    <property type="entry name" value="Znf_PHD-finger"/>
</dbReference>
<keyword evidence="5 7" id="KW-0863">Zinc-finger</keyword>
<organism evidence="11 12">
    <name type="scientific">Lithohypha guttulata</name>
    <dbReference type="NCBI Taxonomy" id="1690604"/>
    <lineage>
        <taxon>Eukaryota</taxon>
        <taxon>Fungi</taxon>
        <taxon>Dikarya</taxon>
        <taxon>Ascomycota</taxon>
        <taxon>Pezizomycotina</taxon>
        <taxon>Eurotiomycetes</taxon>
        <taxon>Chaetothyriomycetidae</taxon>
        <taxon>Chaetothyriales</taxon>
        <taxon>Trichomeriaceae</taxon>
        <taxon>Lithohypha</taxon>
    </lineage>
</organism>
<feature type="compositionally biased region" description="Basic and acidic residues" evidence="8">
    <location>
        <begin position="116"/>
        <end position="139"/>
    </location>
</feature>
<dbReference type="InterPro" id="IPR003618">
    <property type="entry name" value="TFIIS_cen_dom"/>
</dbReference>
<feature type="compositionally biased region" description="Low complexity" evidence="8">
    <location>
        <begin position="738"/>
        <end position="765"/>
    </location>
</feature>
<evidence type="ECO:0000256" key="8">
    <source>
        <dbReference type="SAM" id="MobiDB-lite"/>
    </source>
</evidence>
<dbReference type="SUPFAM" id="SSF57903">
    <property type="entry name" value="FYVE/PHD zinc finger"/>
    <property type="match status" value="1"/>
</dbReference>
<feature type="compositionally biased region" description="Basic and acidic residues" evidence="8">
    <location>
        <begin position="347"/>
        <end position="379"/>
    </location>
</feature>
<feature type="compositionally biased region" description="Basic and acidic residues" evidence="8">
    <location>
        <begin position="386"/>
        <end position="396"/>
    </location>
</feature>
<dbReference type="Pfam" id="PF07500">
    <property type="entry name" value="TFIIS_M"/>
    <property type="match status" value="1"/>
</dbReference>
<evidence type="ECO:0000259" key="10">
    <source>
        <dbReference type="PROSITE" id="PS51321"/>
    </source>
</evidence>
<keyword evidence="12" id="KW-1185">Reference proteome</keyword>
<dbReference type="InterPro" id="IPR055499">
    <property type="entry name" value="DUF7071"/>
</dbReference>
<evidence type="ECO:0000256" key="4">
    <source>
        <dbReference type="ARBA" id="ARBA00022723"/>
    </source>
</evidence>
<evidence type="ECO:0000256" key="1">
    <source>
        <dbReference type="ARBA" id="ARBA00002311"/>
    </source>
</evidence>
<comment type="caution">
    <text evidence="11">The sequence shown here is derived from an EMBL/GenBank/DDBJ whole genome shotgun (WGS) entry which is preliminary data.</text>
</comment>